<dbReference type="Gene3D" id="3.20.20.80">
    <property type="entry name" value="Glycosidases"/>
    <property type="match status" value="1"/>
</dbReference>
<evidence type="ECO:0000313" key="2">
    <source>
        <dbReference type="EMBL" id="MBC2665145.1"/>
    </source>
</evidence>
<feature type="signal peptide" evidence="1">
    <location>
        <begin position="1"/>
        <end position="22"/>
    </location>
</feature>
<evidence type="ECO:0000256" key="1">
    <source>
        <dbReference type="SAM" id="SignalP"/>
    </source>
</evidence>
<evidence type="ECO:0000313" key="3">
    <source>
        <dbReference type="Proteomes" id="UP000566813"/>
    </source>
</evidence>
<dbReference type="Proteomes" id="UP000566813">
    <property type="component" value="Unassembled WGS sequence"/>
</dbReference>
<keyword evidence="3" id="KW-1185">Reference proteome</keyword>
<sequence length="454" mass="50238">MPFGIAALAALLIALPLPGSTARSAPEPAMTTALPTEVFLESIGVVSTFPDRGQPIEETIRMVRFGGFRWVRAGIEGLSENGPTTLATLLRLHRETGVKFSWGLVSGGNDLPRLLRTGRELAGSDALLAFEGLNEPNNWPVTYQGETGGGQDRSWLPVAKLQRDLYTAVKADPLLARYPVWTVSEPGAQTDNVGLQFLEIPPWASTPMPAGTRYADFANVHNYIYHPHSPEPADNKVWNAAAPGPEARVDGLYGNYGRTWRNWFTGYTQARLDALPRVTTETGAAITGTITEEVHGRSLLTLYLAQFRRGYSYTSVYLLRDRTDEAGNQAFGFFRRDYSPRPAALYLHNLTTILADRGRIGRPGRLDYAIANRPETVHELLLQRRDGAFQLVIWGERVRGADHIAITFGQERPAVTIYDPTVGARPLRSLTKVRRVDLTLANHPYVIEIAPRAR</sequence>
<dbReference type="GO" id="GO:0016787">
    <property type="term" value="F:hydrolase activity"/>
    <property type="evidence" value="ECO:0007669"/>
    <property type="project" value="UniProtKB-KW"/>
</dbReference>
<protein>
    <submittedName>
        <fullName evidence="2">Glycosyl hydrolase</fullName>
    </submittedName>
</protein>
<dbReference type="SUPFAM" id="SSF51445">
    <property type="entry name" value="(Trans)glycosidases"/>
    <property type="match status" value="1"/>
</dbReference>
<name>A0A7X1KLE2_9SPHN</name>
<feature type="chain" id="PRO_5030568758" evidence="1">
    <location>
        <begin position="23"/>
        <end position="454"/>
    </location>
</feature>
<comment type="caution">
    <text evidence="2">The sequence shown here is derived from an EMBL/GenBank/DDBJ whole genome shotgun (WGS) entry which is preliminary data.</text>
</comment>
<dbReference type="AlphaFoldDB" id="A0A7X1KLE2"/>
<dbReference type="InterPro" id="IPR017853">
    <property type="entry name" value="GH"/>
</dbReference>
<reference evidence="2 3" key="1">
    <citation type="submission" date="2020-08" db="EMBL/GenBank/DDBJ databases">
        <title>The genome sequence of type strain Novosphingobium flavum NBRC 111647.</title>
        <authorList>
            <person name="Liu Y."/>
        </authorList>
    </citation>
    <scope>NUCLEOTIDE SEQUENCE [LARGE SCALE GENOMIC DNA]</scope>
    <source>
        <strain evidence="2 3">NBRC 111647</strain>
    </source>
</reference>
<keyword evidence="1" id="KW-0732">Signal</keyword>
<organism evidence="2 3">
    <name type="scientific">Novosphingobium flavum</name>
    <dbReference type="NCBI Taxonomy" id="1778672"/>
    <lineage>
        <taxon>Bacteria</taxon>
        <taxon>Pseudomonadati</taxon>
        <taxon>Pseudomonadota</taxon>
        <taxon>Alphaproteobacteria</taxon>
        <taxon>Sphingomonadales</taxon>
        <taxon>Sphingomonadaceae</taxon>
        <taxon>Novosphingobium</taxon>
    </lineage>
</organism>
<dbReference type="EMBL" id="JACLAW010000004">
    <property type="protein sequence ID" value="MBC2665145.1"/>
    <property type="molecule type" value="Genomic_DNA"/>
</dbReference>
<accession>A0A7X1KLE2</accession>
<gene>
    <name evidence="2" type="ORF">H7F51_06415</name>
</gene>
<dbReference type="RefSeq" id="WP_185663409.1">
    <property type="nucleotide sequence ID" value="NZ_JACLAW010000004.1"/>
</dbReference>
<proteinExistence type="predicted"/>
<keyword evidence="2" id="KW-0378">Hydrolase</keyword>